<dbReference type="InterPro" id="IPR002500">
    <property type="entry name" value="PAPS_reduct_dom"/>
</dbReference>
<dbReference type="SUPFAM" id="SSF52402">
    <property type="entry name" value="Adenine nucleotide alpha hydrolases-like"/>
    <property type="match status" value="1"/>
</dbReference>
<organism evidence="2 3">
    <name type="scientific">Megasphaera intestinihominis</name>
    <dbReference type="NCBI Taxonomy" id="3133159"/>
    <lineage>
        <taxon>Bacteria</taxon>
        <taxon>Bacillati</taxon>
        <taxon>Bacillota</taxon>
        <taxon>Negativicutes</taxon>
        <taxon>Veillonellales</taxon>
        <taxon>Veillonellaceae</taxon>
        <taxon>Megasphaera</taxon>
    </lineage>
</organism>
<dbReference type="Proteomes" id="UP001433088">
    <property type="component" value="Unassembled WGS sequence"/>
</dbReference>
<proteinExistence type="predicted"/>
<keyword evidence="3" id="KW-1185">Reference proteome</keyword>
<sequence>MVGLSGGKDSVATLDVCAHFFPVVQPYFMYIVKGLEFQERTLRYYEKRYGVPIIRIPHFMLSDFMRDGSFRMPDYTVSKIKTKDIYAYLRNRTGIYWIAGGERMADSIVRNAMMKRSGAIDRKRGRIYPLAYWNKAQVLSYVKMRHLPLSLENRVLGFSFRGLQGRELYKIKQAFPSDYEKIRRVFPLIEAAVVRYEHYGK</sequence>
<comment type="caution">
    <text evidence="2">The sequence shown here is derived from an EMBL/GenBank/DDBJ whole genome shotgun (WGS) entry which is preliminary data.</text>
</comment>
<accession>A0ABV1CZH4</accession>
<dbReference type="InterPro" id="IPR014729">
    <property type="entry name" value="Rossmann-like_a/b/a_fold"/>
</dbReference>
<dbReference type="EMBL" id="JBBMEU010000027">
    <property type="protein sequence ID" value="MEQ2422264.1"/>
    <property type="molecule type" value="Genomic_DNA"/>
</dbReference>
<reference evidence="2 3" key="1">
    <citation type="submission" date="2024-03" db="EMBL/GenBank/DDBJ databases">
        <title>Human intestinal bacterial collection.</title>
        <authorList>
            <person name="Pauvert C."/>
            <person name="Hitch T.C.A."/>
            <person name="Clavel T."/>
        </authorList>
    </citation>
    <scope>NUCLEOTIDE SEQUENCE [LARGE SCALE GENOMIC DNA]</scope>
    <source>
        <strain evidence="2 3">CLA-AA-H81</strain>
    </source>
</reference>
<dbReference type="Gene3D" id="3.40.50.620">
    <property type="entry name" value="HUPs"/>
    <property type="match status" value="1"/>
</dbReference>
<dbReference type="Pfam" id="PF01507">
    <property type="entry name" value="PAPS_reduct"/>
    <property type="match status" value="1"/>
</dbReference>
<protein>
    <submittedName>
        <fullName evidence="2">Phosphoadenosine phosphosulfate reductase family protein</fullName>
    </submittedName>
</protein>
<evidence type="ECO:0000313" key="2">
    <source>
        <dbReference type="EMBL" id="MEQ2422264.1"/>
    </source>
</evidence>
<name>A0ABV1CZH4_9FIRM</name>
<gene>
    <name evidence="2" type="ORF">WMO23_05900</name>
</gene>
<evidence type="ECO:0000313" key="3">
    <source>
        <dbReference type="Proteomes" id="UP001433088"/>
    </source>
</evidence>
<feature type="domain" description="Phosphoadenosine phosphosulphate reductase" evidence="1">
    <location>
        <begin position="3"/>
        <end position="149"/>
    </location>
</feature>
<evidence type="ECO:0000259" key="1">
    <source>
        <dbReference type="Pfam" id="PF01507"/>
    </source>
</evidence>